<dbReference type="CDD" id="cd11293">
    <property type="entry name" value="gelsolin_S4_like"/>
    <property type="match status" value="1"/>
</dbReference>
<dbReference type="PANTHER" id="PTHR11977:SF123">
    <property type="entry name" value="GELSOLIN"/>
    <property type="match status" value="1"/>
</dbReference>
<proteinExistence type="evidence at transcript level"/>
<keyword evidence="5" id="KW-0677">Repeat</keyword>
<keyword evidence="7" id="KW-0009">Actin-binding</keyword>
<dbReference type="GO" id="GO:0005546">
    <property type="term" value="F:phosphatidylinositol-4,5-bisphosphate binding"/>
    <property type="evidence" value="ECO:0007669"/>
    <property type="project" value="TreeGrafter"/>
</dbReference>
<dbReference type="FunFam" id="3.40.20.10:FF:000001">
    <property type="entry name" value="Gelsolin"/>
    <property type="match status" value="1"/>
</dbReference>
<dbReference type="InterPro" id="IPR003128">
    <property type="entry name" value="Villin_headpiece"/>
</dbReference>
<dbReference type="PRINTS" id="PR00597">
    <property type="entry name" value="GELSOLIN"/>
</dbReference>
<dbReference type="FunFam" id="3.40.20.10:FF:000027">
    <property type="entry name" value="Villin 1"/>
    <property type="match status" value="1"/>
</dbReference>
<dbReference type="FunFam" id="3.40.20.10:FF:000004">
    <property type="entry name" value="Gelsolin"/>
    <property type="match status" value="1"/>
</dbReference>
<dbReference type="Pfam" id="PF00626">
    <property type="entry name" value="Gelsolin"/>
    <property type="match status" value="6"/>
</dbReference>
<dbReference type="GO" id="GO:0005737">
    <property type="term" value="C:cytoplasm"/>
    <property type="evidence" value="ECO:0007669"/>
    <property type="project" value="TreeGrafter"/>
</dbReference>
<dbReference type="PANTHER" id="PTHR11977">
    <property type="entry name" value="VILLIN"/>
    <property type="match status" value="1"/>
</dbReference>
<accession>V9KCS1</accession>
<evidence type="ECO:0000256" key="7">
    <source>
        <dbReference type="ARBA" id="ARBA00023203"/>
    </source>
</evidence>
<evidence type="ECO:0000256" key="8">
    <source>
        <dbReference type="ARBA" id="ARBA00023212"/>
    </source>
</evidence>
<protein>
    <submittedName>
        <fullName evidence="10">Villin-1</fullName>
    </submittedName>
</protein>
<evidence type="ECO:0000256" key="5">
    <source>
        <dbReference type="ARBA" id="ARBA00022737"/>
    </source>
</evidence>
<dbReference type="GO" id="GO:0015629">
    <property type="term" value="C:actin cytoskeleton"/>
    <property type="evidence" value="ECO:0007669"/>
    <property type="project" value="TreeGrafter"/>
</dbReference>
<name>V9KCS1_CALMI</name>
<dbReference type="SUPFAM" id="SSF47050">
    <property type="entry name" value="VHP, Villin headpiece domain"/>
    <property type="match status" value="1"/>
</dbReference>
<keyword evidence="6" id="KW-0106">Calcium</keyword>
<dbReference type="Pfam" id="PF02209">
    <property type="entry name" value="VHP"/>
    <property type="match status" value="1"/>
</dbReference>
<feature type="domain" description="HP" evidence="9">
    <location>
        <begin position="758"/>
        <end position="824"/>
    </location>
</feature>
<sequence length="824" mass="94068">MPCLSPVIARSLQSSAGVRIWRIEKMEMEPVPQASYGNFYEGDCYIVLATRKIARSLCHDVYFWLGRQSSQDEQGAAAIYTTQIDDALQGAAVQHREVQRHESESFRSLFKKGLIYKRGGVASGLKHVETNTYDVQRLLHVKGRKHVYAGEVEMAWTSFNKGDVFLLDLGKLIVQWNGPLSNRMERLKGMQLAKDIRDRERGGRTQIAIVEGDNETASPQLMRLMYQLLGERREIKLPIPDELVDCNQRTAVKLYHVSDADGNLMVHEVAARPLTQNLLNSNDCYILDQGGIKIFVWKGKLASKEERQLAITRALGFIRAKGYPLSTNVETQNEGAESAIFKQLFQKWMVKYQTVGLGKTHTVGKIAKVEQVKFDAMEMHARPELAARHQMVDDGSGDIEVWRIEDLELVPVERRWHGHFYGGDCYLILYTYRPHSRNHYILYIWQGRHASQDEITASALLAVGLDQQFGGEPVQVRVTMGKEPQHLMSIFKNKFIVYEGGTSRSCRVEPEPGVRLFQIHGRNEYSTKAFEVPARASSLNSNDVFVLNSDLCCYLWYGKGCSGDEREMAKILADIIAKREKPTVYEGKEPANFWAVLGGKAPYCNDKRFHEEHQMVSPRLFECSNQTGRFIATEIMDFDQEDLDEDDVMLLDTWDQVFLWFGKGANETEKKNALVTAQEYLHSHPSKRDTDTPIIIVKQSFEPPTFTGWFMAWDHHKWAGRKSYDELKFALGDPTGLNDLMNDMRKLHLSCSKMPTFQAPTSNFSAHLLVNIEPENLPEGIDPTRKEEYLCDSDFEAVMGISRVSFNAMPEWKQRNLKKSKGMF</sequence>
<dbReference type="FunFam" id="3.40.20.10:FF:000005">
    <property type="entry name" value="Gelsolin"/>
    <property type="match status" value="1"/>
</dbReference>
<dbReference type="SUPFAM" id="SSF55753">
    <property type="entry name" value="Actin depolymerizing proteins"/>
    <property type="match status" value="4"/>
</dbReference>
<dbReference type="InterPro" id="IPR036886">
    <property type="entry name" value="Villin_headpiece_dom_sf"/>
</dbReference>
<dbReference type="GO" id="GO:0008154">
    <property type="term" value="P:actin polymerization or depolymerization"/>
    <property type="evidence" value="ECO:0007669"/>
    <property type="project" value="TreeGrafter"/>
</dbReference>
<dbReference type="CDD" id="cd11292">
    <property type="entry name" value="gelsolin_S3_like"/>
    <property type="match status" value="1"/>
</dbReference>
<dbReference type="GO" id="GO:0051016">
    <property type="term" value="P:barbed-end actin filament capping"/>
    <property type="evidence" value="ECO:0007669"/>
    <property type="project" value="TreeGrafter"/>
</dbReference>
<comment type="similarity">
    <text evidence="2">Belongs to the villin/gelsolin family.</text>
</comment>
<dbReference type="CDD" id="cd11291">
    <property type="entry name" value="gelsolin_S6_like"/>
    <property type="match status" value="1"/>
</dbReference>
<dbReference type="InterPro" id="IPR029006">
    <property type="entry name" value="ADF-H/Gelsolin-like_dom_sf"/>
</dbReference>
<dbReference type="SMART" id="SM00153">
    <property type="entry name" value="VHP"/>
    <property type="match status" value="1"/>
</dbReference>
<dbReference type="Gene3D" id="1.10.950.10">
    <property type="entry name" value="Villin headpiece domain"/>
    <property type="match status" value="1"/>
</dbReference>
<dbReference type="InterPro" id="IPR036180">
    <property type="entry name" value="Gelsolin-like_dom_sf"/>
</dbReference>
<dbReference type="AlphaFoldDB" id="V9KCS1"/>
<comment type="subcellular location">
    <subcellularLocation>
        <location evidence="1">Cytoplasm</location>
        <location evidence="1">Cytoskeleton</location>
    </subcellularLocation>
</comment>
<reference evidence="10" key="1">
    <citation type="journal article" date="2014" name="Nature">
        <title>Elephant shark genome provides unique insights into gnathostome evolution.</title>
        <authorList>
            <consortium name="International Elephant Shark Genome Sequencing Consortium"/>
            <person name="Venkatesh B."/>
            <person name="Lee A.P."/>
            <person name="Ravi V."/>
            <person name="Maurya A.K."/>
            <person name="Lian M.M."/>
            <person name="Swann J.B."/>
            <person name="Ohta Y."/>
            <person name="Flajnik M.F."/>
            <person name="Sutoh Y."/>
            <person name="Kasahara M."/>
            <person name="Hoon S."/>
            <person name="Gangu V."/>
            <person name="Roy S.W."/>
            <person name="Irimia M."/>
            <person name="Korzh V."/>
            <person name="Kondrychyn I."/>
            <person name="Lim Z.W."/>
            <person name="Tay B.H."/>
            <person name="Tohari S."/>
            <person name="Kong K.W."/>
            <person name="Ho S."/>
            <person name="Lorente-Galdos B."/>
            <person name="Quilez J."/>
            <person name="Marques-Bonet T."/>
            <person name="Raney B.J."/>
            <person name="Ingham P.W."/>
            <person name="Tay A."/>
            <person name="Hillier L.W."/>
            <person name="Minx P."/>
            <person name="Boehm T."/>
            <person name="Wilson R.K."/>
            <person name="Brenner S."/>
            <person name="Warren W.C."/>
        </authorList>
    </citation>
    <scope>NUCLEOTIDE SEQUENCE</scope>
    <source>
        <tissue evidence="10">Intestine</tissue>
    </source>
</reference>
<dbReference type="InterPro" id="IPR007123">
    <property type="entry name" value="Gelsolin-like_dom"/>
</dbReference>
<dbReference type="CDD" id="cd11289">
    <property type="entry name" value="gelsolin_S2_like"/>
    <property type="match status" value="1"/>
</dbReference>
<organism evidence="10">
    <name type="scientific">Callorhinchus milii</name>
    <name type="common">Ghost shark</name>
    <dbReference type="NCBI Taxonomy" id="7868"/>
    <lineage>
        <taxon>Eukaryota</taxon>
        <taxon>Metazoa</taxon>
        <taxon>Chordata</taxon>
        <taxon>Craniata</taxon>
        <taxon>Vertebrata</taxon>
        <taxon>Chondrichthyes</taxon>
        <taxon>Holocephali</taxon>
        <taxon>Chimaeriformes</taxon>
        <taxon>Callorhinchidae</taxon>
        <taxon>Callorhinchus</taxon>
    </lineage>
</organism>
<dbReference type="GO" id="GO:0051015">
    <property type="term" value="F:actin filament binding"/>
    <property type="evidence" value="ECO:0007669"/>
    <property type="project" value="InterPro"/>
</dbReference>
<evidence type="ECO:0000256" key="2">
    <source>
        <dbReference type="ARBA" id="ARBA00008418"/>
    </source>
</evidence>
<keyword evidence="4" id="KW-0963">Cytoplasm</keyword>
<dbReference type="SMART" id="SM00262">
    <property type="entry name" value="GEL"/>
    <property type="match status" value="6"/>
</dbReference>
<dbReference type="Gene3D" id="3.40.20.10">
    <property type="entry name" value="Severin"/>
    <property type="match status" value="6"/>
</dbReference>
<evidence type="ECO:0000256" key="3">
    <source>
        <dbReference type="ARBA" id="ARBA00022467"/>
    </source>
</evidence>
<dbReference type="CDD" id="cd11288">
    <property type="entry name" value="gelsolin_S5_like"/>
    <property type="match status" value="1"/>
</dbReference>
<dbReference type="PROSITE" id="PS51089">
    <property type="entry name" value="HP"/>
    <property type="match status" value="1"/>
</dbReference>
<evidence type="ECO:0000313" key="10">
    <source>
        <dbReference type="EMBL" id="AFO95598.1"/>
    </source>
</evidence>
<dbReference type="GO" id="GO:0051014">
    <property type="term" value="P:actin filament severing"/>
    <property type="evidence" value="ECO:0007669"/>
    <property type="project" value="TreeGrafter"/>
</dbReference>
<dbReference type="SUPFAM" id="SSF82754">
    <property type="entry name" value="C-terminal, gelsolin-like domain of Sec23/24"/>
    <property type="match status" value="2"/>
</dbReference>
<evidence type="ECO:0000259" key="9">
    <source>
        <dbReference type="PROSITE" id="PS51089"/>
    </source>
</evidence>
<dbReference type="EMBL" id="JW863081">
    <property type="protein sequence ID" value="AFO95598.1"/>
    <property type="molecule type" value="mRNA"/>
</dbReference>
<keyword evidence="8" id="KW-0206">Cytoskeleton</keyword>
<dbReference type="FunFam" id="3.40.20.10:FF:000002">
    <property type="entry name" value="Gelsolin"/>
    <property type="match status" value="1"/>
</dbReference>
<keyword evidence="3" id="KW-0117">Actin capping</keyword>
<dbReference type="InterPro" id="IPR007122">
    <property type="entry name" value="Villin/Gelsolin"/>
</dbReference>
<evidence type="ECO:0000256" key="4">
    <source>
        <dbReference type="ARBA" id="ARBA00022490"/>
    </source>
</evidence>
<evidence type="ECO:0000256" key="6">
    <source>
        <dbReference type="ARBA" id="ARBA00022837"/>
    </source>
</evidence>
<evidence type="ECO:0000256" key="1">
    <source>
        <dbReference type="ARBA" id="ARBA00004245"/>
    </source>
</evidence>
<dbReference type="CDD" id="cd11290">
    <property type="entry name" value="gelsolin_S1_like"/>
    <property type="match status" value="1"/>
</dbReference>